<sequence>MSAARGTTSKTLVRRLLEALSNSIQPTAMFHRHHIRCLLPVLMAVVLFVLAACGPIIPPPIQPEAAEPEPVEAAEEAPATDMADVEVPALVIWSDEARVPALQAMGDRFAEDFGVEVAVVGKPLSDILADYKVALGAGSTEPDILFGGSDWLGLLASNEVIAPIDLTPWQDHFGAGVLRSMSYEGVQYGVPVTADSLALFYNTDLVAEVPATWGGTADVAYGLMQEGSVELGIAVNSYSPFDIYPVVTGRGGDLFAWNADTGFDVESPLLGSQATVDAILFLQSLGGAGVTNPTLAGAELERLVNEGRVPFMVSGPWNLDRVRQSPVNWSVAAFPDGGSSFVNVLGYMLNARGPDPLFAWHFLQSQVLTDGGMEALQAAAPGIPAWLPILDGLDDPMMAQMGRIAAQGRAVPTIPEMPEVWKVWGEAQFAVVGEGADAQAAYITAGSKLDDILALRLAAQQTSE</sequence>
<dbReference type="PANTHER" id="PTHR30061">
    <property type="entry name" value="MALTOSE-BINDING PERIPLASMIC PROTEIN"/>
    <property type="match status" value="1"/>
</dbReference>
<evidence type="ECO:0000256" key="5">
    <source>
        <dbReference type="ARBA" id="ARBA00030303"/>
    </source>
</evidence>
<feature type="transmembrane region" description="Helical" evidence="6">
    <location>
        <begin position="37"/>
        <end position="57"/>
    </location>
</feature>
<evidence type="ECO:0000256" key="1">
    <source>
        <dbReference type="ARBA" id="ARBA00008520"/>
    </source>
</evidence>
<evidence type="ECO:0000256" key="3">
    <source>
        <dbReference type="ARBA" id="ARBA00022597"/>
    </source>
</evidence>
<keyword evidence="6" id="KW-0472">Membrane</keyword>
<dbReference type="Pfam" id="PF13416">
    <property type="entry name" value="SBP_bac_8"/>
    <property type="match status" value="1"/>
</dbReference>
<keyword evidence="4" id="KW-0732">Signal</keyword>
<proteinExistence type="inferred from homology"/>
<dbReference type="GO" id="GO:1901982">
    <property type="term" value="F:maltose binding"/>
    <property type="evidence" value="ECO:0007669"/>
    <property type="project" value="TreeGrafter"/>
</dbReference>
<dbReference type="SUPFAM" id="SSF53850">
    <property type="entry name" value="Periplasmic binding protein-like II"/>
    <property type="match status" value="1"/>
</dbReference>
<dbReference type="InterPro" id="IPR006060">
    <property type="entry name" value="Maltose/Cyclodextrin-bd"/>
</dbReference>
<keyword evidence="3" id="KW-0762">Sugar transport</keyword>
<dbReference type="InterPro" id="IPR006059">
    <property type="entry name" value="SBP"/>
</dbReference>
<organism evidence="7">
    <name type="scientific">Caldilineaceae bacterium SB0662_bin_9</name>
    <dbReference type="NCBI Taxonomy" id="2605258"/>
    <lineage>
        <taxon>Bacteria</taxon>
        <taxon>Bacillati</taxon>
        <taxon>Chloroflexota</taxon>
        <taxon>Caldilineae</taxon>
        <taxon>Caldilineales</taxon>
        <taxon>Caldilineaceae</taxon>
    </lineage>
</organism>
<dbReference type="PROSITE" id="PS01037">
    <property type="entry name" value="SBP_BACTERIAL_1"/>
    <property type="match status" value="1"/>
</dbReference>
<dbReference type="AlphaFoldDB" id="A0A6B1DSY0"/>
<evidence type="ECO:0000256" key="4">
    <source>
        <dbReference type="ARBA" id="ARBA00022729"/>
    </source>
</evidence>
<evidence type="ECO:0000313" key="7">
    <source>
        <dbReference type="EMBL" id="MYD89782.1"/>
    </source>
</evidence>
<accession>A0A6B1DSY0</accession>
<comment type="caution">
    <text evidence="7">The sequence shown here is derived from an EMBL/GenBank/DDBJ whole genome shotgun (WGS) entry which is preliminary data.</text>
</comment>
<dbReference type="PANTHER" id="PTHR30061:SF50">
    <property type="entry name" value="MALTOSE_MALTODEXTRIN-BINDING PERIPLASMIC PROTEIN"/>
    <property type="match status" value="1"/>
</dbReference>
<gene>
    <name evidence="7" type="ORF">F4Y08_05505</name>
</gene>
<keyword evidence="6" id="KW-1133">Transmembrane helix</keyword>
<dbReference type="GO" id="GO:0015768">
    <property type="term" value="P:maltose transport"/>
    <property type="evidence" value="ECO:0007669"/>
    <property type="project" value="TreeGrafter"/>
</dbReference>
<dbReference type="GO" id="GO:0042956">
    <property type="term" value="P:maltodextrin transmembrane transport"/>
    <property type="evidence" value="ECO:0007669"/>
    <property type="project" value="TreeGrafter"/>
</dbReference>
<keyword evidence="6" id="KW-0812">Transmembrane</keyword>
<dbReference type="GO" id="GO:0015144">
    <property type="term" value="F:carbohydrate transmembrane transporter activity"/>
    <property type="evidence" value="ECO:0007669"/>
    <property type="project" value="InterPro"/>
</dbReference>
<comment type="similarity">
    <text evidence="1">Belongs to the bacterial solute-binding protein 1 family.</text>
</comment>
<protein>
    <recommendedName>
        <fullName evidence="5">Maltodextrin-binding protein</fullName>
    </recommendedName>
</protein>
<dbReference type="GO" id="GO:0055052">
    <property type="term" value="C:ATP-binding cassette (ABC) transporter complex, substrate-binding subunit-containing"/>
    <property type="evidence" value="ECO:0007669"/>
    <property type="project" value="TreeGrafter"/>
</dbReference>
<reference evidence="7" key="1">
    <citation type="submission" date="2019-09" db="EMBL/GenBank/DDBJ databases">
        <title>Characterisation of the sponge microbiome using genome-centric metagenomics.</title>
        <authorList>
            <person name="Engelberts J.P."/>
            <person name="Robbins S.J."/>
            <person name="De Goeij J.M."/>
            <person name="Aranda M."/>
            <person name="Bell S.C."/>
            <person name="Webster N.S."/>
        </authorList>
    </citation>
    <scope>NUCLEOTIDE SEQUENCE</scope>
    <source>
        <strain evidence="7">SB0662_bin_9</strain>
    </source>
</reference>
<dbReference type="InterPro" id="IPR006061">
    <property type="entry name" value="SBP_1_CS"/>
</dbReference>
<dbReference type="Gene3D" id="3.40.190.10">
    <property type="entry name" value="Periplasmic binding protein-like II"/>
    <property type="match status" value="2"/>
</dbReference>
<name>A0A6B1DSY0_9CHLR</name>
<evidence type="ECO:0000256" key="2">
    <source>
        <dbReference type="ARBA" id="ARBA00022448"/>
    </source>
</evidence>
<evidence type="ECO:0000256" key="6">
    <source>
        <dbReference type="SAM" id="Phobius"/>
    </source>
</evidence>
<dbReference type="PRINTS" id="PR00181">
    <property type="entry name" value="MALTOSEBP"/>
</dbReference>
<dbReference type="EMBL" id="VXPY01000036">
    <property type="protein sequence ID" value="MYD89782.1"/>
    <property type="molecule type" value="Genomic_DNA"/>
</dbReference>
<keyword evidence="2" id="KW-0813">Transport</keyword>